<proteinExistence type="predicted"/>
<evidence type="ECO:0000256" key="1">
    <source>
        <dbReference type="SAM" id="Phobius"/>
    </source>
</evidence>
<feature type="transmembrane region" description="Helical" evidence="1">
    <location>
        <begin position="81"/>
        <end position="102"/>
    </location>
</feature>
<feature type="transmembrane region" description="Helical" evidence="1">
    <location>
        <begin position="109"/>
        <end position="127"/>
    </location>
</feature>
<feature type="transmembrane region" description="Helical" evidence="1">
    <location>
        <begin position="165"/>
        <end position="193"/>
    </location>
</feature>
<keyword evidence="1" id="KW-0812">Transmembrane</keyword>
<feature type="transmembrane region" description="Helical" evidence="1">
    <location>
        <begin position="213"/>
        <end position="234"/>
    </location>
</feature>
<feature type="transmembrane region" description="Helical" evidence="1">
    <location>
        <begin position="335"/>
        <end position="352"/>
    </location>
</feature>
<protein>
    <submittedName>
        <fullName evidence="2">Uncharacterized protein</fullName>
    </submittedName>
</protein>
<feature type="transmembrane region" description="Helical" evidence="1">
    <location>
        <begin position="279"/>
        <end position="299"/>
    </location>
</feature>
<accession>A0A6A8K1R9</accession>
<evidence type="ECO:0000313" key="2">
    <source>
        <dbReference type="EMBL" id="PLC45241.1"/>
    </source>
</evidence>
<keyword evidence="1" id="KW-1133">Transmembrane helix</keyword>
<accession>K0MWR5</accession>
<dbReference type="EMBL" id="PKQJ01000023">
    <property type="protein sequence ID" value="PLC45241.1"/>
    <property type="molecule type" value="Genomic_DNA"/>
</dbReference>
<evidence type="ECO:0000313" key="3">
    <source>
        <dbReference type="Proteomes" id="UP000234512"/>
    </source>
</evidence>
<dbReference type="KEGG" id="lcs:LCBD_2148"/>
<keyword evidence="1" id="KW-0472">Membrane</keyword>
<dbReference type="RefSeq" id="WP_012491773.1">
    <property type="nucleotide sequence ID" value="NC_010999.1"/>
</dbReference>
<sequence length="510" mass="57925">MINESQKFLNFLKKKRKAVSFLFAVTLLLYLPMLTNFSYSIDSEAVVDNSKDLLFSWLTIDRFGLVALKKFFLFGLDLNPYFINTLTYLLMAFSAVILLYIIDQLIQTTPWIPLLAVTLYLVSPIHFEQNSFVLQSVEVMIGFNLMFVGMIALGMPGNKVSPKRLIFGMLFLTASFSIYPSIVIGASTLAIIILHLHELNKPFATFSVYFRHLVRYIALILSSLLTYVALDQIIKYFAHAPKNSYIQTAWGHMDTSLLMQIALAKFKQFFIFPNQPFELSVVTYLAVVTFALVLIMGLIRKQIRWTILLDIIAEYILVLSLLILLGNMIGPIRSLTPTVPLVMIVYSLTVMTMMPNKRLLLVVGMSFSIFALMLSKTTSDLEQSFIISYENEVKFSDKIVTSVQELGINNFDQYRLVIVGEKRFNSPLTEMGEMIGNTHYNWDLDSPTGSNRRVTNFLSSQGYKFATVSPTDYRKAQRISLKMKTFPAKGGIKILGKMIVVNLKNTDIVN</sequence>
<name>A0A6A8K1R9_LACPA</name>
<gene>
    <name evidence="2" type="ORF">C0Q90_13975</name>
</gene>
<dbReference type="KEGG" id="lce:LC2W_2126"/>
<comment type="caution">
    <text evidence="2">The sequence shown here is derived from an EMBL/GenBank/DDBJ whole genome shotgun (WGS) entry which is preliminary data.</text>
</comment>
<feature type="transmembrane region" description="Helical" evidence="1">
    <location>
        <begin position="311"/>
        <end position="329"/>
    </location>
</feature>
<feature type="transmembrane region" description="Helical" evidence="1">
    <location>
        <begin position="21"/>
        <end position="41"/>
    </location>
</feature>
<dbReference type="Proteomes" id="UP000234512">
    <property type="component" value="Unassembled WGS sequence"/>
</dbReference>
<organism evidence="2 3">
    <name type="scientific">Lacticaseibacillus paracasei</name>
    <name type="common">Lactobacillus paracasei</name>
    <dbReference type="NCBI Taxonomy" id="1597"/>
    <lineage>
        <taxon>Bacteria</taxon>
        <taxon>Bacillati</taxon>
        <taxon>Bacillota</taxon>
        <taxon>Bacilli</taxon>
        <taxon>Lactobacillales</taxon>
        <taxon>Lactobacillaceae</taxon>
        <taxon>Lacticaseibacillus</taxon>
    </lineage>
</organism>
<dbReference type="AlphaFoldDB" id="A0A6A8K1R9"/>
<reference evidence="2 3" key="1">
    <citation type="journal article" date="2018" name="Genome Announc.">
        <title>Draft Genome Sequence of Lactobacillus paracasei DUP 13076, Which Exhibits Potent Antipathogenic Effects against Salmonella enterica Serovars Enteritidis, Typhimurium, and Heidelberg.</title>
        <authorList>
            <person name="Muyyarikkandy M.S."/>
            <person name="Alqahtani F.H."/>
            <person name="Mandoiu I."/>
            <person name="Amalaradjou M.A."/>
        </authorList>
    </citation>
    <scope>NUCLEOTIDE SEQUENCE [LARGE SCALE GENOMIC DNA]</scope>
    <source>
        <strain evidence="2 3">DUP 13076</strain>
    </source>
</reference>
<feature type="transmembrane region" description="Helical" evidence="1">
    <location>
        <begin position="133"/>
        <end position="153"/>
    </location>
</feature>